<keyword evidence="1" id="KW-1185">Reference proteome</keyword>
<organism evidence="1 2">
    <name type="scientific">Castor canadensis</name>
    <name type="common">American beaver</name>
    <dbReference type="NCBI Taxonomy" id="51338"/>
    <lineage>
        <taxon>Eukaryota</taxon>
        <taxon>Metazoa</taxon>
        <taxon>Chordata</taxon>
        <taxon>Craniata</taxon>
        <taxon>Vertebrata</taxon>
        <taxon>Euteleostomi</taxon>
        <taxon>Mammalia</taxon>
        <taxon>Eutheria</taxon>
        <taxon>Euarchontoglires</taxon>
        <taxon>Glires</taxon>
        <taxon>Rodentia</taxon>
        <taxon>Castorimorpha</taxon>
        <taxon>Castoridae</taxon>
        <taxon>Castor</taxon>
    </lineage>
</organism>
<accession>A0AC58KL64</accession>
<dbReference type="RefSeq" id="XP_073905654.1">
    <property type="nucleotide sequence ID" value="XM_074049553.1"/>
</dbReference>
<sequence>MSAPAPVTWQIGKTGWQGLCVGGSRQQHHVLTTSQPHSPWLALSVRTTPRASVKQRDWFPWRHSILSPWQPEISKQVRLRSESSATSRGCSPTRLTPPTTTNKAGTHEQLTTDFLRPAQDPLYDTPNASGEQAGGPQRPARAVSLRERLLLTRPVWLQLRANAAAALHVLRTEPPGTFLVRKSNTRQCQALCVRLPEASGPSFVSSHYIQESLAGISLEGSELMFPDLVQLICSYCHTRDILLLPLQLPRAIHQAATHKELEAISHLGIEFWSSSLNTKTQQSPSEAPLLPRLKARSPQELDQGTGAALCFFNPLFPGDLGPTRREKFKRSFKEVDCGSPSSSEEEGPPRSQQRSPATSPHLGRRHHRRPLLRSMSAAFCSLLAPERQVGRAAAELMQNRHIAVGQLVQDLLTQVRASAEPQELQSIRQVLSRARAMLSAELGPEKLLPPERLEHVLEKSLHRSVLKPLRPVLAARLRRRLSTDGSLGRLAEGLRLVRTQGPGAFGTHLSLPSPVETEQVRQKLLQLLHTYSPSAQVKRLLQACKLLYTALRTQSGEGAGADEFLPLLSLVLAQCDLPDLLLEAEYMSELLEPALLTGEGGYYLTSLSASLALLSSLGQAQDLPLSPSQELQRSLSLWERRRLPATHSLQHLLRVAYQDPSSGCTSKTLAVPPGASVATLSQLCATKFRVTQPDAFNLFLYKEQGYHRLPPGALAHRLPTAGYLVYRRAEWPKTQRSTTEEAGSGQQETGSHEEEKGGCGDGDVEVKASSRDSGGESETTTQEDEGLARGGHLQPGESEAKGSQATEE</sequence>
<evidence type="ECO:0000313" key="1">
    <source>
        <dbReference type="Proteomes" id="UP001732720"/>
    </source>
</evidence>
<gene>
    <name evidence="2" type="primary">Rin1</name>
</gene>
<dbReference type="Proteomes" id="UP001732720">
    <property type="component" value="Chromosome 1"/>
</dbReference>
<name>A0AC58KL64_CASCN</name>
<protein>
    <submittedName>
        <fullName evidence="2">Ras and Rab interactor 1 isoform X3</fullName>
    </submittedName>
</protein>
<reference evidence="2" key="1">
    <citation type="submission" date="2025-08" db="UniProtKB">
        <authorList>
            <consortium name="RefSeq"/>
        </authorList>
    </citation>
    <scope>IDENTIFICATION</scope>
</reference>
<evidence type="ECO:0000313" key="2">
    <source>
        <dbReference type="RefSeq" id="XP_073905654.1"/>
    </source>
</evidence>
<proteinExistence type="predicted"/>